<name>A0A9N7N8Z0_STRHE</name>
<accession>A0A9N7N8Z0</accession>
<feature type="compositionally biased region" description="Basic and acidic residues" evidence="1">
    <location>
        <begin position="318"/>
        <end position="369"/>
    </location>
</feature>
<feature type="compositionally biased region" description="Low complexity" evidence="1">
    <location>
        <begin position="52"/>
        <end position="64"/>
    </location>
</feature>
<reference evidence="2" key="1">
    <citation type="submission" date="2019-12" db="EMBL/GenBank/DDBJ databases">
        <authorList>
            <person name="Scholes J."/>
        </authorList>
    </citation>
    <scope>NUCLEOTIDE SEQUENCE</scope>
</reference>
<evidence type="ECO:0000313" key="2">
    <source>
        <dbReference type="EMBL" id="CAA0823544.1"/>
    </source>
</evidence>
<feature type="compositionally biased region" description="Basic and acidic residues" evidence="1">
    <location>
        <begin position="136"/>
        <end position="148"/>
    </location>
</feature>
<feature type="compositionally biased region" description="Basic and acidic residues" evidence="1">
    <location>
        <begin position="39"/>
        <end position="50"/>
    </location>
</feature>
<feature type="compositionally biased region" description="Low complexity" evidence="1">
    <location>
        <begin position="29"/>
        <end position="38"/>
    </location>
</feature>
<feature type="compositionally biased region" description="Basic and acidic residues" evidence="1">
    <location>
        <begin position="72"/>
        <end position="90"/>
    </location>
</feature>
<feature type="compositionally biased region" description="Basic and acidic residues" evidence="1">
    <location>
        <begin position="157"/>
        <end position="188"/>
    </location>
</feature>
<comment type="caution">
    <text evidence="2">The sequence shown here is derived from an EMBL/GenBank/DDBJ whole genome shotgun (WGS) entry which is preliminary data.</text>
</comment>
<dbReference type="AlphaFoldDB" id="A0A9N7N8Z0"/>
<feature type="region of interest" description="Disordered" evidence="1">
    <location>
        <begin position="1"/>
        <end position="369"/>
    </location>
</feature>
<sequence length="369" mass="40573">MGACASKFKDSKDATADEAPAPPAKEEAAAPAVLAQREVNLEEKVDKDDVPAAAAEAEAAGGEAKSQSLGRLFEEEVKQEVPTEEKKKVESGGGLETDEKRADDLKPASEAVENEAPQAEAGEKLAETPQIEPSEEEVKTAKIGRADENQADQVSGLDKKCETLEADKKTEEPSPVLEEEKKEIEEKLAQISIIEEQKPASDEENKKVEEKQAETTKNEEQKPAFDEEKEKVEEKQTETTKIEEQKPVSDEGKQEVAEKPVEIMATEEQKPTSEEKKEGTEEKHIEVEIQTPASGVEEKTEEKLAQNANNEQPVDEIEDKKVVEPLKAENAAENKPNEKFETPETKSEEQARVSDGDTAKTGEERAEDK</sequence>
<feature type="compositionally biased region" description="Basic and acidic residues" evidence="1">
    <location>
        <begin position="97"/>
        <end position="107"/>
    </location>
</feature>
<gene>
    <name evidence="2" type="ORF">SHERM_20695</name>
</gene>
<evidence type="ECO:0000256" key="1">
    <source>
        <dbReference type="SAM" id="MobiDB-lite"/>
    </source>
</evidence>
<organism evidence="2 3">
    <name type="scientific">Striga hermonthica</name>
    <name type="common">Purple witchweed</name>
    <name type="synonym">Buchnera hermonthica</name>
    <dbReference type="NCBI Taxonomy" id="68872"/>
    <lineage>
        <taxon>Eukaryota</taxon>
        <taxon>Viridiplantae</taxon>
        <taxon>Streptophyta</taxon>
        <taxon>Embryophyta</taxon>
        <taxon>Tracheophyta</taxon>
        <taxon>Spermatophyta</taxon>
        <taxon>Magnoliopsida</taxon>
        <taxon>eudicotyledons</taxon>
        <taxon>Gunneridae</taxon>
        <taxon>Pentapetalae</taxon>
        <taxon>asterids</taxon>
        <taxon>lamiids</taxon>
        <taxon>Lamiales</taxon>
        <taxon>Orobanchaceae</taxon>
        <taxon>Buchnereae</taxon>
        <taxon>Striga</taxon>
    </lineage>
</organism>
<dbReference type="EMBL" id="CACSLK010024540">
    <property type="protein sequence ID" value="CAA0823544.1"/>
    <property type="molecule type" value="Genomic_DNA"/>
</dbReference>
<protein>
    <submittedName>
        <fullName evidence="2">Uncharacterized protein</fullName>
    </submittedName>
</protein>
<dbReference type="Proteomes" id="UP001153555">
    <property type="component" value="Unassembled WGS sequence"/>
</dbReference>
<feature type="compositionally biased region" description="Basic and acidic residues" evidence="1">
    <location>
        <begin position="195"/>
        <end position="287"/>
    </location>
</feature>
<keyword evidence="3" id="KW-1185">Reference proteome</keyword>
<evidence type="ECO:0000313" key="3">
    <source>
        <dbReference type="Proteomes" id="UP001153555"/>
    </source>
</evidence>
<dbReference type="OrthoDB" id="10450846at2759"/>
<proteinExistence type="predicted"/>